<sequence length="413" mass="48068">MDQTHDRPDFIIKKTEEIYIEAVVSNIKAKGVPEKERGMEDIMSMFMPPYEQTDYYSILDEAIIRQANAILSKRNKFIENYVNCDWINNEKPYVVALSSYDQINYGREYIYPMMALLYGMYYCPEKEEYEIRDSIKKVETGVDIPIGIFNNPDYADISAILYTSTVTIGKISSLNISNGRYSINNVYSLYRDYNDIKVPYKLNIVSPQSPEYLSDGIFIFHNPNAKNRLSLDYFADLNITQYYSVEDGIEYLTNSPTLVVRTDFPRFLSDGFDLLISEYTRHYNKLGMKEFYGYQPLDGSPKEVKDIDFMNDCCVFIISQDNGIDRDENNVLVCNYERPTVMPDEMIHNEAIRITDELQKEAKIGELIGIYVARNHSQYAYINNFIDEKNPRGQISTFCIYSKNLVDYSIYIS</sequence>
<dbReference type="RefSeq" id="WP_152804359.1">
    <property type="nucleotide sequence ID" value="NZ_WHNX01000014.1"/>
</dbReference>
<organism evidence="1 2">
    <name type="scientific">Alkalibaculum sporogenes</name>
    <dbReference type="NCBI Taxonomy" id="2655001"/>
    <lineage>
        <taxon>Bacteria</taxon>
        <taxon>Bacillati</taxon>
        <taxon>Bacillota</taxon>
        <taxon>Clostridia</taxon>
        <taxon>Eubacteriales</taxon>
        <taxon>Eubacteriaceae</taxon>
        <taxon>Alkalibaculum</taxon>
    </lineage>
</organism>
<name>A0A6A7K9V9_9FIRM</name>
<gene>
    <name evidence="1" type="ORF">GC105_10125</name>
</gene>
<reference evidence="1 2" key="1">
    <citation type="submission" date="2019-10" db="EMBL/GenBank/DDBJ databases">
        <title>Alkalibaculum tamaniensis sp.nov., a new alkaliphilic acetogen, isolated on methoxylated aromatics from a mud volcano.</title>
        <authorList>
            <person name="Khomyakova M.A."/>
            <person name="Merkel A.Y."/>
            <person name="Bonch-Osmolovskaya E.A."/>
            <person name="Slobodkin A.I."/>
        </authorList>
    </citation>
    <scope>NUCLEOTIDE SEQUENCE [LARGE SCALE GENOMIC DNA]</scope>
    <source>
        <strain evidence="1 2">M08DMB</strain>
    </source>
</reference>
<proteinExistence type="predicted"/>
<evidence type="ECO:0000313" key="1">
    <source>
        <dbReference type="EMBL" id="MPW26145.1"/>
    </source>
</evidence>
<dbReference type="EMBL" id="WHNX01000014">
    <property type="protein sequence ID" value="MPW26145.1"/>
    <property type="molecule type" value="Genomic_DNA"/>
</dbReference>
<keyword evidence="2" id="KW-1185">Reference proteome</keyword>
<dbReference type="Proteomes" id="UP000440004">
    <property type="component" value="Unassembled WGS sequence"/>
</dbReference>
<protein>
    <submittedName>
        <fullName evidence="1">Uncharacterized protein</fullName>
    </submittedName>
</protein>
<dbReference type="AlphaFoldDB" id="A0A6A7K9V9"/>
<evidence type="ECO:0000313" key="2">
    <source>
        <dbReference type="Proteomes" id="UP000440004"/>
    </source>
</evidence>
<accession>A0A6A7K9V9</accession>
<comment type="caution">
    <text evidence="1">The sequence shown here is derived from an EMBL/GenBank/DDBJ whole genome shotgun (WGS) entry which is preliminary data.</text>
</comment>